<dbReference type="NCBIfam" id="TIGR01371">
    <property type="entry name" value="met_syn_B12ind"/>
    <property type="match status" value="1"/>
</dbReference>
<dbReference type="GO" id="GO:0003871">
    <property type="term" value="F:5-methyltetrahydropteroyltriglutamate-homocysteine S-methyltransferase activity"/>
    <property type="evidence" value="ECO:0007669"/>
    <property type="project" value="UniProtKB-UniRule"/>
</dbReference>
<dbReference type="GO" id="GO:0071265">
    <property type="term" value="P:L-methionine biosynthetic process"/>
    <property type="evidence" value="ECO:0007669"/>
    <property type="project" value="UniProtKB-ARBA"/>
</dbReference>
<evidence type="ECO:0000256" key="5">
    <source>
        <dbReference type="ARBA" id="ARBA00022605"/>
    </source>
</evidence>
<feature type="binding site" evidence="10 11">
    <location>
        <begin position="537"/>
        <end position="538"/>
    </location>
    <ligand>
        <name>5-methyltetrahydropteroyltri-L-glutamate</name>
        <dbReference type="ChEBI" id="CHEBI:58207"/>
    </ligand>
</feature>
<evidence type="ECO:0000256" key="3">
    <source>
        <dbReference type="ARBA" id="ARBA00009553"/>
    </source>
</evidence>
<feature type="binding site" evidence="10 11">
    <location>
        <begin position="453"/>
        <end position="455"/>
    </location>
    <ligand>
        <name>L-methionine</name>
        <dbReference type="ChEBI" id="CHEBI:57844"/>
    </ligand>
</feature>
<dbReference type="GO" id="GO:0008270">
    <property type="term" value="F:zinc ion binding"/>
    <property type="evidence" value="ECO:0007669"/>
    <property type="project" value="InterPro"/>
</dbReference>
<dbReference type="GO" id="GO:0032259">
    <property type="term" value="P:methylation"/>
    <property type="evidence" value="ECO:0007669"/>
    <property type="project" value="UniProtKB-KW"/>
</dbReference>
<comment type="pathway">
    <text evidence="2 10">Amino-acid biosynthesis; L-methionine biosynthesis via de novo pathway; L-methionine from L-homocysteine (MetE route): step 1/1.</text>
</comment>
<feature type="binding site" evidence="10">
    <location>
        <position position="748"/>
    </location>
    <ligand>
        <name>Zn(2+)</name>
        <dbReference type="ChEBI" id="CHEBI:29105"/>
        <note>catalytic</note>
    </ligand>
</feature>
<dbReference type="PANTHER" id="PTHR30519">
    <property type="entry name" value="5-METHYLTETRAHYDROPTEROYLTRIGLUTAMATE--HOMOCYSTEINE METHYLTRANSFERASE"/>
    <property type="match status" value="1"/>
</dbReference>
<dbReference type="EC" id="2.1.1.14" evidence="10"/>
<comment type="function">
    <text evidence="1 10">Catalyzes the transfer of a methyl group from 5-methyltetrahydrofolate to homocysteine resulting in methionine formation.</text>
</comment>
<evidence type="ECO:0000256" key="4">
    <source>
        <dbReference type="ARBA" id="ARBA00022603"/>
    </source>
</evidence>
<name>A0A858RQE9_9BACT</name>
<keyword evidence="4 10" id="KW-0489">Methyltransferase</keyword>
<evidence type="ECO:0000256" key="2">
    <source>
        <dbReference type="ARBA" id="ARBA00004681"/>
    </source>
</evidence>
<dbReference type="KEGG" id="luo:HHL09_24745"/>
<feature type="binding site" evidence="10">
    <location>
        <position position="663"/>
    </location>
    <ligand>
        <name>Zn(2+)</name>
        <dbReference type="ChEBI" id="CHEBI:29105"/>
        <note>catalytic</note>
    </ligand>
</feature>
<dbReference type="EMBL" id="CP051774">
    <property type="protein sequence ID" value="QJE98851.1"/>
    <property type="molecule type" value="Genomic_DNA"/>
</dbReference>
<feature type="binding site" evidence="12">
    <location>
        <position position="748"/>
    </location>
    <ligand>
        <name>Zn(2+)</name>
        <dbReference type="ChEBI" id="CHEBI:29105"/>
        <label>1</label>
        <note>catalytic</note>
    </ligand>
</feature>
<dbReference type="InterPro" id="IPR002629">
    <property type="entry name" value="Met_Synth_C/arc"/>
</dbReference>
<feature type="binding site" evidence="10 11">
    <location>
        <position position="506"/>
    </location>
    <ligand>
        <name>L-methionine</name>
        <dbReference type="ChEBI" id="CHEBI:57844"/>
    </ligand>
</feature>
<evidence type="ECO:0000256" key="7">
    <source>
        <dbReference type="ARBA" id="ARBA00022723"/>
    </source>
</evidence>
<feature type="binding site" evidence="12">
    <location>
        <position position="678"/>
    </location>
    <ligand>
        <name>Zn(2+)</name>
        <dbReference type="ChEBI" id="CHEBI:29105"/>
        <label>1</label>
        <note>catalytic</note>
    </ligand>
</feature>
<evidence type="ECO:0000256" key="13">
    <source>
        <dbReference type="PIRSR" id="PIRSR000382-3"/>
    </source>
</evidence>
<keyword evidence="8 10" id="KW-0862">Zinc</keyword>
<feature type="binding site" evidence="10">
    <location>
        <position position="687"/>
    </location>
    <ligand>
        <name>Zn(2+)</name>
        <dbReference type="ChEBI" id="CHEBI:29105"/>
        <note>catalytic</note>
    </ligand>
</feature>
<dbReference type="Pfam" id="PF01717">
    <property type="entry name" value="Meth_synt_2"/>
    <property type="match status" value="1"/>
</dbReference>
<dbReference type="RefSeq" id="WP_169457337.1">
    <property type="nucleotide sequence ID" value="NZ_CP051774.1"/>
</dbReference>
<dbReference type="SUPFAM" id="SSF51726">
    <property type="entry name" value="UROD/MetE-like"/>
    <property type="match status" value="2"/>
</dbReference>
<feature type="binding site" evidence="10 11">
    <location>
        <position position="621"/>
    </location>
    <ligand>
        <name>L-methionine</name>
        <dbReference type="ChEBI" id="CHEBI:57844"/>
    </ligand>
</feature>
<dbReference type="CDD" id="cd03312">
    <property type="entry name" value="CIMS_N_terminal_like"/>
    <property type="match status" value="1"/>
</dbReference>
<keyword evidence="9 10" id="KW-0486">Methionine biosynthesis</keyword>
<dbReference type="CDD" id="cd03311">
    <property type="entry name" value="CIMS_C_terminal_like"/>
    <property type="match status" value="1"/>
</dbReference>
<feature type="binding site" evidence="10">
    <location>
        <begin position="18"/>
        <end position="21"/>
    </location>
    <ligand>
        <name>5-methyltetrahydropteroyltri-L-glutamate</name>
        <dbReference type="ChEBI" id="CHEBI:58207"/>
    </ligand>
</feature>
<feature type="binding site" evidence="10">
    <location>
        <position position="627"/>
    </location>
    <ligand>
        <name>5-methyltetrahydropteroyltri-L-glutamate</name>
        <dbReference type="ChEBI" id="CHEBI:58207"/>
    </ligand>
</feature>
<evidence type="ECO:0000259" key="15">
    <source>
        <dbReference type="Pfam" id="PF08267"/>
    </source>
</evidence>
<sequence length="780" mass="86846">MSKIRTHILGYPRIGEQRELKKATELHWKGEIPKPALESVGKELRKHNWKKQAAAGIDLVSCNDFSFYDQVLDATCLFGNVPARFNWQGGKVGLETLFAIARGARETQGDCCGGSCGSGSAGFASEMTKWFDTNYHYIVPEFKADTAFKLSDSKVFDEFREAKTLGLNAKPVLIGPVTYLSLGKVQDPANPEFDRFELLDRLLPVYEEVIAKLADEGAEWIQIDEPVLALDLDARQKECFIESYGRLAKAAGSAKLLVATYFGELRDNLALFLGLPVAALHYDAVRGEAEADALLAAFPDDKILSLGIVDGRNIWKNHFDASLAVLKKAKAKLGAERLWVSASSSLLHTPVTLASEKKLDAEIKDWLAFADEKLVEIVALGKLLAGEGDEAELEANRASQKRRLESTRIHNPAVKARLAAVTPADSQRASAFPLRQRVQREKLGLPLFPTTTIGSFPQTAEVRAARAKWKKGALSDQDYDAFLKEETRKCVAWQDEIGIDMPVHGEFERNDMVEYFGEQLDGYAFSQFGWVQSYGSRCVKPPILFGDITRPRPMTVEWITYAQSLTNNPMKGMLTGPVTILNWSFVRDDQPRSVSCKQLALAIRDEVLDLEKAGVRVIQIDEAALREGLPLRKSQWKEYLDWAVESFRITANGVKDDTQIHTHMCYSEFNDIISAIADMDADVITIETSRSNMELLEAFVEFKYPNEIGPGVYDIHSPRIPTVAQMENLIQKASDVIPEGNLWVNPDCGLKTRGWEEVRPALINMVEAARKLRAAAAVTV</sequence>
<feature type="binding site" evidence="10 11">
    <location>
        <position position="583"/>
    </location>
    <ligand>
        <name>5-methyltetrahydropteroyltri-L-glutamate</name>
        <dbReference type="ChEBI" id="CHEBI:58207"/>
    </ligand>
</feature>
<evidence type="ECO:0000313" key="17">
    <source>
        <dbReference type="Proteomes" id="UP000501812"/>
    </source>
</evidence>
<feature type="binding site" evidence="10 11">
    <location>
        <position position="621"/>
    </location>
    <ligand>
        <name>L-homocysteine</name>
        <dbReference type="ChEBI" id="CHEBI:58199"/>
    </ligand>
</feature>
<feature type="binding site" evidence="11">
    <location>
        <position position="134"/>
    </location>
    <ligand>
        <name>5-methyltetrahydropteroyltri-L-glutamate</name>
        <dbReference type="ChEBI" id="CHEBI:58207"/>
    </ligand>
</feature>
<dbReference type="InterPro" id="IPR006276">
    <property type="entry name" value="Cobalamin-indep_Met_synthase"/>
</dbReference>
<keyword evidence="7 10" id="KW-0479">Metal-binding</keyword>
<dbReference type="HAMAP" id="MF_00172">
    <property type="entry name" value="Meth_synth"/>
    <property type="match status" value="1"/>
</dbReference>
<proteinExistence type="inferred from homology"/>
<feature type="binding site" evidence="10 11">
    <location>
        <begin position="453"/>
        <end position="455"/>
    </location>
    <ligand>
        <name>L-homocysteine</name>
        <dbReference type="ChEBI" id="CHEBI:58199"/>
    </ligand>
</feature>
<keyword evidence="5 10" id="KW-0028">Amino-acid biosynthesis</keyword>
<feature type="binding site" evidence="11">
    <location>
        <position position="21"/>
    </location>
    <ligand>
        <name>5-methyltetrahydropteroyltri-L-glutamate</name>
        <dbReference type="ChEBI" id="CHEBI:58207"/>
    </ligand>
</feature>
<comment type="similarity">
    <text evidence="3 10">Belongs to the vitamin-B12 independent methionine synthase family.</text>
</comment>
<dbReference type="Proteomes" id="UP000501812">
    <property type="component" value="Chromosome"/>
</dbReference>
<dbReference type="NCBIfam" id="NF003556">
    <property type="entry name" value="PRK05222.1"/>
    <property type="match status" value="1"/>
</dbReference>
<evidence type="ECO:0000256" key="12">
    <source>
        <dbReference type="PIRSR" id="PIRSR000382-2"/>
    </source>
</evidence>
<dbReference type="UniPathway" id="UPA00051">
    <property type="reaction ID" value="UER00082"/>
</dbReference>
<feature type="domain" description="Cobalamin-independent methionine synthase MetE N-terminal" evidence="15">
    <location>
        <begin position="6"/>
        <end position="332"/>
    </location>
</feature>
<feature type="binding site" evidence="10">
    <location>
        <position position="129"/>
    </location>
    <ligand>
        <name>5-methyltetrahydropteroyltri-L-glutamate</name>
        <dbReference type="ChEBI" id="CHEBI:58207"/>
    </ligand>
</feature>
<feature type="binding site" evidence="10">
    <location>
        <position position="506"/>
    </location>
    <ligand>
        <name>L-homocysteine</name>
        <dbReference type="ChEBI" id="CHEBI:58199"/>
    </ligand>
</feature>
<feature type="binding site" evidence="10">
    <location>
        <position position="665"/>
    </location>
    <ligand>
        <name>Zn(2+)</name>
        <dbReference type="ChEBI" id="CHEBI:29105"/>
        <note>catalytic</note>
    </ligand>
</feature>
<feature type="active site" description="Proton donor" evidence="10 13">
    <location>
        <position position="716"/>
    </location>
</feature>
<feature type="binding site" evidence="12">
    <location>
        <position position="687"/>
    </location>
    <ligand>
        <name>Zn(2+)</name>
        <dbReference type="ChEBI" id="CHEBI:29105"/>
        <label>1</label>
        <note>catalytic</note>
    </ligand>
</feature>
<gene>
    <name evidence="10 16" type="primary">metE</name>
    <name evidence="16" type="ORF">HHL09_24745</name>
</gene>
<dbReference type="FunFam" id="3.20.20.210:FF:000003">
    <property type="entry name" value="5-methyltetrahydropteroyltriglutamate--homocysteine methyltransferase"/>
    <property type="match status" value="1"/>
</dbReference>
<dbReference type="Pfam" id="PF08267">
    <property type="entry name" value="Meth_synt_1"/>
    <property type="match status" value="1"/>
</dbReference>
<dbReference type="Gene3D" id="3.20.20.210">
    <property type="match status" value="2"/>
</dbReference>
<dbReference type="PIRSF" id="PIRSF000382">
    <property type="entry name" value="MeTrfase_B12_ind"/>
    <property type="match status" value="1"/>
</dbReference>
<comment type="cofactor">
    <cofactor evidence="10">
        <name>Zn(2+)</name>
        <dbReference type="ChEBI" id="CHEBI:29105"/>
    </cofactor>
    <text evidence="10">Binds 1 zinc ion per subunit.</text>
</comment>
<feature type="binding site" evidence="12">
    <location>
        <position position="665"/>
    </location>
    <ligand>
        <name>Zn(2+)</name>
        <dbReference type="ChEBI" id="CHEBI:29105"/>
        <label>1</label>
        <note>catalytic</note>
    </ligand>
</feature>
<organism evidence="16 17">
    <name type="scientific">Luteolibacter luteus</name>
    <dbReference type="NCBI Taxonomy" id="2728835"/>
    <lineage>
        <taxon>Bacteria</taxon>
        <taxon>Pseudomonadati</taxon>
        <taxon>Verrucomicrobiota</taxon>
        <taxon>Verrucomicrobiia</taxon>
        <taxon>Verrucomicrobiales</taxon>
        <taxon>Verrucomicrobiaceae</taxon>
        <taxon>Luteolibacter</taxon>
    </lineage>
</organism>
<feature type="binding site" evidence="12">
    <location>
        <position position="663"/>
    </location>
    <ligand>
        <name>Zn(2+)</name>
        <dbReference type="ChEBI" id="CHEBI:29105"/>
        <label>1</label>
        <note>catalytic</note>
    </ligand>
</feature>
<evidence type="ECO:0000256" key="1">
    <source>
        <dbReference type="ARBA" id="ARBA00002777"/>
    </source>
</evidence>
<comment type="cofactor">
    <cofactor evidence="12">
        <name>Zn(2+)</name>
        <dbReference type="ChEBI" id="CHEBI:29105"/>
    </cofactor>
    <text evidence="12">Binds 2 Zn(2+) ions per subunit.</text>
</comment>
<keyword evidence="10" id="KW-0677">Repeat</keyword>
<accession>A0A858RQE9</accession>
<comment type="catalytic activity">
    <reaction evidence="10">
        <text>5-methyltetrahydropteroyltri-L-glutamate + L-homocysteine = tetrahydropteroyltri-L-glutamate + L-methionine</text>
        <dbReference type="Rhea" id="RHEA:21196"/>
        <dbReference type="ChEBI" id="CHEBI:57844"/>
        <dbReference type="ChEBI" id="CHEBI:58140"/>
        <dbReference type="ChEBI" id="CHEBI:58199"/>
        <dbReference type="ChEBI" id="CHEBI:58207"/>
        <dbReference type="EC" id="2.1.1.14"/>
    </reaction>
</comment>
<evidence type="ECO:0000256" key="10">
    <source>
        <dbReference type="HAMAP-Rule" id="MF_00172"/>
    </source>
</evidence>
<dbReference type="InterPro" id="IPR038071">
    <property type="entry name" value="UROD/MetE-like_sf"/>
</dbReference>
<dbReference type="InterPro" id="IPR013215">
    <property type="entry name" value="Cbl-indep_Met_Synth_N"/>
</dbReference>
<reference evidence="16 17" key="1">
    <citation type="submission" date="2020-04" db="EMBL/GenBank/DDBJ databases">
        <title>Luteolibacter sp. G-1-1-1 isolated from soil.</title>
        <authorList>
            <person name="Dahal R.H."/>
        </authorList>
    </citation>
    <scope>NUCLEOTIDE SEQUENCE [LARGE SCALE GENOMIC DNA]</scope>
    <source>
        <strain evidence="16 17">G-1-1-1</strain>
    </source>
</reference>
<dbReference type="FunFam" id="3.20.20.210:FF:000002">
    <property type="entry name" value="5-methyltetrahydropteroyltriglutamate--homocysteine methyltransferase"/>
    <property type="match status" value="1"/>
</dbReference>
<keyword evidence="6 10" id="KW-0808">Transferase</keyword>
<evidence type="ECO:0000259" key="14">
    <source>
        <dbReference type="Pfam" id="PF01717"/>
    </source>
</evidence>
<evidence type="ECO:0000313" key="16">
    <source>
        <dbReference type="EMBL" id="QJE98851.1"/>
    </source>
</evidence>
<evidence type="ECO:0000256" key="6">
    <source>
        <dbReference type="ARBA" id="ARBA00022679"/>
    </source>
</evidence>
<evidence type="ECO:0000256" key="11">
    <source>
        <dbReference type="PIRSR" id="PIRSR000382-1"/>
    </source>
</evidence>
<evidence type="ECO:0000256" key="9">
    <source>
        <dbReference type="ARBA" id="ARBA00023167"/>
    </source>
</evidence>
<evidence type="ECO:0000256" key="8">
    <source>
        <dbReference type="ARBA" id="ARBA00022833"/>
    </source>
</evidence>
<keyword evidence="17" id="KW-1185">Reference proteome</keyword>
<dbReference type="AlphaFoldDB" id="A0A858RQE9"/>
<feature type="domain" description="Cobalamin-independent methionine synthase MetE C-terminal/archaeal" evidence="14">
    <location>
        <begin position="448"/>
        <end position="770"/>
    </location>
</feature>
<protein>
    <recommendedName>
        <fullName evidence="10">5-methyltetrahydropteroyltriglutamate--homocysteine methyltransferase</fullName>
        <ecNumber evidence="10">2.1.1.14</ecNumber>
    </recommendedName>
    <alternativeName>
        <fullName evidence="10">Cobalamin-independent methionine synthase</fullName>
    </alternativeName>
    <alternativeName>
        <fullName evidence="10">Methionine synthase, vitamin-B12 independent isozyme</fullName>
    </alternativeName>
</protein>